<evidence type="ECO:0000256" key="3">
    <source>
        <dbReference type="ARBA" id="ARBA00023239"/>
    </source>
</evidence>
<dbReference type="PANTHER" id="PTHR30502:SF0">
    <property type="entry name" value="PHOSPHOENOLPYRUVATE CARBOXYLASE FAMILY PROTEIN"/>
    <property type="match status" value="1"/>
</dbReference>
<dbReference type="GO" id="GO:0046872">
    <property type="term" value="F:metal ion binding"/>
    <property type="evidence" value="ECO:0007669"/>
    <property type="project" value="UniProtKB-KW"/>
</dbReference>
<dbReference type="GO" id="GO:0016832">
    <property type="term" value="F:aldehyde-lyase activity"/>
    <property type="evidence" value="ECO:0007669"/>
    <property type="project" value="TreeGrafter"/>
</dbReference>
<dbReference type="AlphaFoldDB" id="A0A939KKE6"/>
<dbReference type="RefSeq" id="WP_207617494.1">
    <property type="nucleotide sequence ID" value="NZ_JAFNLL010000052.1"/>
</dbReference>
<dbReference type="Gene3D" id="3.20.20.60">
    <property type="entry name" value="Phosphoenolpyruvate-binding domains"/>
    <property type="match status" value="1"/>
</dbReference>
<dbReference type="PANTHER" id="PTHR30502">
    <property type="entry name" value="2-KETO-3-DEOXY-L-RHAMNONATE ALDOLASE"/>
    <property type="match status" value="1"/>
</dbReference>
<dbReference type="Proteomes" id="UP000664164">
    <property type="component" value="Unassembled WGS sequence"/>
</dbReference>
<proteinExistence type="inferred from homology"/>
<dbReference type="InterPro" id="IPR015813">
    <property type="entry name" value="Pyrv/PenolPyrv_kinase-like_dom"/>
</dbReference>
<reference evidence="5" key="1">
    <citation type="submission" date="2021-03" db="EMBL/GenBank/DDBJ databases">
        <title>A new species, PO-11, isolated from a karst cave deposit.</title>
        <authorList>
            <person name="Zhaoxiaoyong W."/>
        </authorList>
    </citation>
    <scope>NUCLEOTIDE SEQUENCE</scope>
    <source>
        <strain evidence="5">PO-11</strain>
    </source>
</reference>
<dbReference type="SUPFAM" id="SSF51621">
    <property type="entry name" value="Phosphoenolpyruvate/pyruvate domain"/>
    <property type="match status" value="1"/>
</dbReference>
<dbReference type="InterPro" id="IPR050251">
    <property type="entry name" value="HpcH-HpaI_aldolase"/>
</dbReference>
<keyword evidence="6" id="KW-1185">Reference proteome</keyword>
<accession>A0A939KKE6</accession>
<evidence type="ECO:0000259" key="4">
    <source>
        <dbReference type="Pfam" id="PF03328"/>
    </source>
</evidence>
<name>A0A939KKE6_9MICC</name>
<evidence type="ECO:0000256" key="1">
    <source>
        <dbReference type="ARBA" id="ARBA00005568"/>
    </source>
</evidence>
<evidence type="ECO:0000313" key="5">
    <source>
        <dbReference type="EMBL" id="MBO1269637.1"/>
    </source>
</evidence>
<dbReference type="InterPro" id="IPR005000">
    <property type="entry name" value="Aldolase/citrate-lyase_domain"/>
</dbReference>
<organism evidence="5 6">
    <name type="scientific">Arthrobacter cavernae</name>
    <dbReference type="NCBI Taxonomy" id="2817681"/>
    <lineage>
        <taxon>Bacteria</taxon>
        <taxon>Bacillati</taxon>
        <taxon>Actinomycetota</taxon>
        <taxon>Actinomycetes</taxon>
        <taxon>Micrococcales</taxon>
        <taxon>Micrococcaceae</taxon>
        <taxon>Arthrobacter</taxon>
    </lineage>
</organism>
<sequence>MSRSPVIGGNHDAGPLDGGRLRRRLATGEVTVGTFVGMASATAVEVCAAAGADWVLIDLEHGSGGEDAVRDGVLAAGSYGVPTIVRVESGERIRIGRVLDQGAAGIMVPRLHAVEEAAQAVKHMLYPPHGDRGVATYNRSCRWGMDREPLTADQQPTVGVIQIETLDALERVEEIAAQDGVDVLFVGPLDLSYALGVPLQLDSNIFQEALQRVVAAAELHHKAAGILAVDGMAAAKYVRQGFRFVAIGSDSTIMAAAFRDAFHTARN</sequence>
<comment type="caution">
    <text evidence="5">The sequence shown here is derived from an EMBL/GenBank/DDBJ whole genome shotgun (WGS) entry which is preliminary data.</text>
</comment>
<gene>
    <name evidence="5" type="ORF">J1902_16990</name>
</gene>
<dbReference type="Pfam" id="PF03328">
    <property type="entry name" value="HpcH_HpaI"/>
    <property type="match status" value="1"/>
</dbReference>
<dbReference type="EMBL" id="JAFNLL010000052">
    <property type="protein sequence ID" value="MBO1269637.1"/>
    <property type="molecule type" value="Genomic_DNA"/>
</dbReference>
<evidence type="ECO:0000313" key="6">
    <source>
        <dbReference type="Proteomes" id="UP000664164"/>
    </source>
</evidence>
<dbReference type="InterPro" id="IPR040442">
    <property type="entry name" value="Pyrv_kinase-like_dom_sf"/>
</dbReference>
<feature type="domain" description="HpcH/HpaI aldolase/citrate lyase" evidence="4">
    <location>
        <begin position="33"/>
        <end position="255"/>
    </location>
</feature>
<comment type="similarity">
    <text evidence="1">Belongs to the HpcH/HpaI aldolase family.</text>
</comment>
<keyword evidence="2" id="KW-0479">Metal-binding</keyword>
<dbReference type="GO" id="GO:0005737">
    <property type="term" value="C:cytoplasm"/>
    <property type="evidence" value="ECO:0007669"/>
    <property type="project" value="TreeGrafter"/>
</dbReference>
<evidence type="ECO:0000256" key="2">
    <source>
        <dbReference type="ARBA" id="ARBA00022723"/>
    </source>
</evidence>
<keyword evidence="3" id="KW-0456">Lyase</keyword>
<protein>
    <submittedName>
        <fullName evidence="5">2,4-dihydroxyhept-2-ene-1,7-dioic acid aldolase</fullName>
    </submittedName>
</protein>